<organism evidence="2 3">
    <name type="scientific">Myroides indicus</name>
    <dbReference type="NCBI Taxonomy" id="1323422"/>
    <lineage>
        <taxon>Bacteria</taxon>
        <taxon>Pseudomonadati</taxon>
        <taxon>Bacteroidota</taxon>
        <taxon>Flavobacteriia</taxon>
        <taxon>Flavobacteriales</taxon>
        <taxon>Flavobacteriaceae</taxon>
        <taxon>Myroides</taxon>
    </lineage>
</organism>
<reference evidence="2 3" key="1">
    <citation type="submission" date="2019-03" db="EMBL/GenBank/DDBJ databases">
        <title>Genomic Encyclopedia of Archaeal and Bacterial Type Strains, Phase II (KMG-II): from individual species to whole genera.</title>
        <authorList>
            <person name="Goeker M."/>
        </authorList>
    </citation>
    <scope>NUCLEOTIDE SEQUENCE [LARGE SCALE GENOMIC DNA]</scope>
    <source>
        <strain evidence="2 3">DSM 28213</strain>
    </source>
</reference>
<dbReference type="GO" id="GO:0015969">
    <property type="term" value="P:guanosine tetraphosphate metabolic process"/>
    <property type="evidence" value="ECO:0007669"/>
    <property type="project" value="InterPro"/>
</dbReference>
<dbReference type="InterPro" id="IPR043519">
    <property type="entry name" value="NT_sf"/>
</dbReference>
<dbReference type="Proteomes" id="UP000295215">
    <property type="component" value="Unassembled WGS sequence"/>
</dbReference>
<dbReference type="PANTHER" id="PTHR41773">
    <property type="entry name" value="GTP PYROPHOSPHATASE-RELATED"/>
    <property type="match status" value="1"/>
</dbReference>
<dbReference type="Pfam" id="PF04607">
    <property type="entry name" value="RelA_SpoT"/>
    <property type="match status" value="1"/>
</dbReference>
<gene>
    <name evidence="2" type="ORF">C8P70_101111</name>
</gene>
<dbReference type="RefSeq" id="WP_133711401.1">
    <property type="nucleotide sequence ID" value="NZ_SOAG01000001.1"/>
</dbReference>
<evidence type="ECO:0000313" key="2">
    <source>
        <dbReference type="EMBL" id="TDS66215.1"/>
    </source>
</evidence>
<sequence length="298" mass="35247">MSRDLELIEKDICSKICERLNKVGLLYRIFSRIKNNNSVTEKIKRKEEEGTPYSIEGKKIQDIIGIRIVTYFHDDVNLVREILSDVFKYVSEEIDTIEPTVFKPKRTNIICSLDDKQKETFKEIIKVTNSESLKLSDYTFELQLRTILSEGWHEIDHSLRYKSKKEWSKHSEKERLLNGIYATLEVNDLAMKSLFNELAYQHFKEKNWEAMLRNKYRLKFQSTNIKSELKQILNEDLDIAKQLLKSNRLRVIKKLSKVDIPFPISFNNIIYFTNHIELKNDKIGSLTPELIRQILVDI</sequence>
<accession>A0A4R7FC24</accession>
<feature type="domain" description="RelA/SpoT" evidence="1">
    <location>
        <begin position="31"/>
        <end position="167"/>
    </location>
</feature>
<dbReference type="AlphaFoldDB" id="A0A4R7FC24"/>
<name>A0A4R7FC24_9FLAO</name>
<proteinExistence type="predicted"/>
<dbReference type="SUPFAM" id="SSF81301">
    <property type="entry name" value="Nucleotidyltransferase"/>
    <property type="match status" value="1"/>
</dbReference>
<protein>
    <submittedName>
        <fullName evidence="2">RelA/SpoT family protein</fullName>
    </submittedName>
</protein>
<dbReference type="OrthoDB" id="9801824at2"/>
<evidence type="ECO:0000313" key="3">
    <source>
        <dbReference type="Proteomes" id="UP000295215"/>
    </source>
</evidence>
<keyword evidence="3" id="KW-1185">Reference proteome</keyword>
<dbReference type="EMBL" id="SOAG01000001">
    <property type="protein sequence ID" value="TDS66215.1"/>
    <property type="molecule type" value="Genomic_DNA"/>
</dbReference>
<dbReference type="InterPro" id="IPR007685">
    <property type="entry name" value="RelA_SpoT"/>
</dbReference>
<evidence type="ECO:0000259" key="1">
    <source>
        <dbReference type="SMART" id="SM00954"/>
    </source>
</evidence>
<dbReference type="PANTHER" id="PTHR41773:SF1">
    <property type="entry name" value="RELA_SPOT DOMAIN-CONTAINING PROTEIN"/>
    <property type="match status" value="1"/>
</dbReference>
<dbReference type="SMART" id="SM00954">
    <property type="entry name" value="RelA_SpoT"/>
    <property type="match status" value="1"/>
</dbReference>
<dbReference type="CDD" id="cd05399">
    <property type="entry name" value="NT_Rel-Spo_like"/>
    <property type="match status" value="1"/>
</dbReference>
<comment type="caution">
    <text evidence="2">The sequence shown here is derived from an EMBL/GenBank/DDBJ whole genome shotgun (WGS) entry which is preliminary data.</text>
</comment>
<dbReference type="Gene3D" id="3.30.460.10">
    <property type="entry name" value="Beta Polymerase, domain 2"/>
    <property type="match status" value="1"/>
</dbReference>